<dbReference type="Proteomes" id="UP000728032">
    <property type="component" value="Unassembled WGS sequence"/>
</dbReference>
<feature type="domain" description="Lipase" evidence="5">
    <location>
        <begin position="425"/>
        <end position="785"/>
    </location>
</feature>
<organism evidence="6">
    <name type="scientific">Oppiella nova</name>
    <dbReference type="NCBI Taxonomy" id="334625"/>
    <lineage>
        <taxon>Eukaryota</taxon>
        <taxon>Metazoa</taxon>
        <taxon>Ecdysozoa</taxon>
        <taxon>Arthropoda</taxon>
        <taxon>Chelicerata</taxon>
        <taxon>Arachnida</taxon>
        <taxon>Acari</taxon>
        <taxon>Acariformes</taxon>
        <taxon>Sarcoptiformes</taxon>
        <taxon>Oribatida</taxon>
        <taxon>Brachypylina</taxon>
        <taxon>Oppioidea</taxon>
        <taxon>Oppiidae</taxon>
        <taxon>Oppiella</taxon>
    </lineage>
</organism>
<evidence type="ECO:0000256" key="3">
    <source>
        <dbReference type="ARBA" id="ARBA00022525"/>
    </source>
</evidence>
<evidence type="ECO:0000313" key="7">
    <source>
        <dbReference type="Proteomes" id="UP000728032"/>
    </source>
</evidence>
<sequence length="925" mass="104399">MKTKGDREVTVIPIEITHDLNGPKRVYNLYIESNERVTVKFYKSLTSDGLKKQCFEELGCFSTTDFIEEIRDLLTSKKNLVDTVKAALTLKQILSICPMNPIHMNVSFILFTKQSNESQEFPYNADTETLKMSKFTPDKRTVFITHGYTDYYEECPSSGECAWMAKIKNYFLEYDYNVFAVDWRRPANSINYFNSAFNTQIVGAMVAYFIKTLINTFSVKTEDIQLMGHSLGAHVSGFAGKRFNETKIGLITGLDPAGPGFNYVRLAPSDANLVTAVHTSAGITKERDNPLESVQLFGFLGNTDPLAHFDFWPNSGNGQPGCEKISQEFLNEILSKGGGALKERASCDHSRAHELPTAEQALRQPDSCQMIGYQCDSYLEFKAGECLSEHCFDELGCFESGDFVIEQKKYFPLLEKAVNDMKDDESKLWNNQMMICPANPEHSDVQFMLFTPDSNQSVTFTYKPDPKVLNSTSFSPDRKTLFIVHGYVDGYKGCDDYGNCHWMEKIKNYFIAYDYNVVAVDWHKPAASLNYFYSAFNARIIGAMIANFIRRLVQVFGYKPSDIELMGHSLGGQIMGFVGKHFNETNNTIGFISGLDPAGPGFDTYSLEHTDADLVIAVHTSAGLLKAVDMSDLSSFNPLEVIQLQGYTGTVRNVGDFDLWVNGGNGQPGCETTSISFLKQAFAAGPGGLSDNMACSHMRATELPSAERVLREHRDEKDTCQWVAYECSNYIDFLHGQCYDCGQDGKKCKLLEYMPGYWLQPKNLVDIKKGFPQNLYLQTQATPPYCLYHYMIVLHTSEVKYVGRIKFTLNGRKKVEFEKPFELKSKDPNTYNFLYTDSHHLGQITEMTIEYHKTIVGSLVKYLQILRPMTFIQSMSANDITISAIDVIFMSHIDKSVRDSYSSQLIPNTKDISGKGFNFIINKDE</sequence>
<reference evidence="6" key="1">
    <citation type="submission" date="2020-11" db="EMBL/GenBank/DDBJ databases">
        <authorList>
            <person name="Tran Van P."/>
        </authorList>
    </citation>
    <scope>NUCLEOTIDE SEQUENCE</scope>
</reference>
<keyword evidence="3" id="KW-0964">Secreted</keyword>
<evidence type="ECO:0000259" key="5">
    <source>
        <dbReference type="Pfam" id="PF00151"/>
    </source>
</evidence>
<dbReference type="Gene3D" id="3.40.50.1820">
    <property type="entry name" value="alpha/beta hydrolase"/>
    <property type="match status" value="2"/>
</dbReference>
<proteinExistence type="inferred from homology"/>
<protein>
    <recommendedName>
        <fullName evidence="5">Lipase domain-containing protein</fullName>
    </recommendedName>
</protein>
<dbReference type="PANTHER" id="PTHR11610">
    <property type="entry name" value="LIPASE"/>
    <property type="match status" value="1"/>
</dbReference>
<dbReference type="GO" id="GO:0017171">
    <property type="term" value="F:serine hydrolase activity"/>
    <property type="evidence" value="ECO:0007669"/>
    <property type="project" value="TreeGrafter"/>
</dbReference>
<evidence type="ECO:0000256" key="1">
    <source>
        <dbReference type="ARBA" id="ARBA00004613"/>
    </source>
</evidence>
<comment type="similarity">
    <text evidence="2 4">Belongs to the AB hydrolase superfamily. Lipase family.</text>
</comment>
<dbReference type="EMBL" id="CAJPVJ010001158">
    <property type="protein sequence ID" value="CAG2164173.1"/>
    <property type="molecule type" value="Genomic_DNA"/>
</dbReference>
<keyword evidence="7" id="KW-1185">Reference proteome</keyword>
<dbReference type="InterPro" id="IPR000734">
    <property type="entry name" value="TAG_lipase"/>
</dbReference>
<dbReference type="GO" id="GO:0005615">
    <property type="term" value="C:extracellular space"/>
    <property type="evidence" value="ECO:0007669"/>
    <property type="project" value="TreeGrafter"/>
</dbReference>
<evidence type="ECO:0000256" key="4">
    <source>
        <dbReference type="RuleBase" id="RU004262"/>
    </source>
</evidence>
<dbReference type="SUPFAM" id="SSF53474">
    <property type="entry name" value="alpha/beta-Hydrolases"/>
    <property type="match status" value="2"/>
</dbReference>
<dbReference type="Pfam" id="PF00151">
    <property type="entry name" value="Lipase"/>
    <property type="match status" value="2"/>
</dbReference>
<dbReference type="PRINTS" id="PR00821">
    <property type="entry name" value="TAGLIPASE"/>
</dbReference>
<dbReference type="InterPro" id="IPR029058">
    <property type="entry name" value="AB_hydrolase_fold"/>
</dbReference>
<dbReference type="GO" id="GO:0016298">
    <property type="term" value="F:lipase activity"/>
    <property type="evidence" value="ECO:0007669"/>
    <property type="project" value="InterPro"/>
</dbReference>
<gene>
    <name evidence="6" type="ORF">ONB1V03_LOCUS3733</name>
</gene>
<dbReference type="OrthoDB" id="6755582at2759"/>
<accession>A0A7R9QFA1</accession>
<comment type="subcellular location">
    <subcellularLocation>
        <location evidence="1">Secreted</location>
    </subcellularLocation>
</comment>
<dbReference type="AlphaFoldDB" id="A0A7R9QFA1"/>
<evidence type="ECO:0000256" key="2">
    <source>
        <dbReference type="ARBA" id="ARBA00010701"/>
    </source>
</evidence>
<dbReference type="InterPro" id="IPR013818">
    <property type="entry name" value="Lipase"/>
</dbReference>
<dbReference type="GO" id="GO:0016042">
    <property type="term" value="P:lipid catabolic process"/>
    <property type="evidence" value="ECO:0007669"/>
    <property type="project" value="TreeGrafter"/>
</dbReference>
<name>A0A7R9QFA1_9ACAR</name>
<dbReference type="EMBL" id="OC915983">
    <property type="protein sequence ID" value="CAD7642695.1"/>
    <property type="molecule type" value="Genomic_DNA"/>
</dbReference>
<feature type="domain" description="Lipase" evidence="5">
    <location>
        <begin position="88"/>
        <end position="396"/>
    </location>
</feature>
<evidence type="ECO:0000313" key="6">
    <source>
        <dbReference type="EMBL" id="CAD7642695.1"/>
    </source>
</evidence>
<dbReference type="PANTHER" id="PTHR11610:SF173">
    <property type="entry name" value="LIPASE DOMAIN-CONTAINING PROTEIN-RELATED"/>
    <property type="match status" value="1"/>
</dbReference>